<dbReference type="Gene3D" id="6.10.340.10">
    <property type="match status" value="1"/>
</dbReference>
<feature type="domain" description="HAMP" evidence="5">
    <location>
        <begin position="698"/>
        <end position="750"/>
    </location>
</feature>
<sequence>MSLIGGIRPPIAALAAALLALAGVTALTIGQIHSTGQPKAVLTSQQHFAEDGAIALRASLDESVTDLTRTAALFNAGQPAPADAVLDKIGSVYQKWLGTAVIEINSGKLLAARGENMPLTAIDRSKLSDEDGLSPRMIKLSNGETRLLTFALLSWPGKPQELLIASSSLKFPGISLGDFRAIAVLDAEGDVLSTDGIPAPEQVLTADEREGVKRSNAQMASFAKVVAQRTNRDPLTTREPGEGGFLGISGSLTGSMYQGDRSVAGYATLASPQPGESTTATGLRLSVLAMVSVAEDPTRSSHPLFGLLAAGALLILGALAIAVLLGVVQRPLLGLFLESRRLHRGDLARPVNLPAYGETARIGRALERLRRQLRDEAPRERTGMWAAQAQPAEPDTELPAPRLRRFGTRSVVAVVAVLLLAWSAPLMLLFNRADSTVIIPQQVVNDQRERTDTLTDRVRRALNEGQADLASVASLIGNTTPEDQMEKVLDRTMGDHLRYKSLYVLAGSGEQARVLARSGDRPRDLEEQKPRNLEVQVVNDSGREPVIAGYAEIPGRGGAMVVGEFRIEFLNSLLKRPGLGAVRVVDADRRVIAGNSGYRAFAKLPSDRLDGLVEASAMKVGVSAHAGSVVYRHHGAAQIAAAAPFVGGGAAKALGWSVVSWQPAAGLDIPEYRLQHRITLAGLLGLTLAAACLGWLHIVVVRPLRGLAEQAEALADGDRRTVLYPRHHDEVGAVTRSLELIRQRLQDQRRTTAAGRN</sequence>
<dbReference type="GO" id="GO:0016020">
    <property type="term" value="C:membrane"/>
    <property type="evidence" value="ECO:0007669"/>
    <property type="project" value="InterPro"/>
</dbReference>
<keyword evidence="7" id="KW-1185">Reference proteome</keyword>
<dbReference type="Pfam" id="PF00672">
    <property type="entry name" value="HAMP"/>
    <property type="match status" value="1"/>
</dbReference>
<dbReference type="EMBL" id="FODD01000013">
    <property type="protein sequence ID" value="SEN94366.1"/>
    <property type="molecule type" value="Genomic_DNA"/>
</dbReference>
<dbReference type="PANTHER" id="PTHR32089">
    <property type="entry name" value="METHYL-ACCEPTING CHEMOTAXIS PROTEIN MCPB"/>
    <property type="match status" value="1"/>
</dbReference>
<dbReference type="Proteomes" id="UP000181951">
    <property type="component" value="Unassembled WGS sequence"/>
</dbReference>
<evidence type="ECO:0000256" key="2">
    <source>
        <dbReference type="ARBA" id="ARBA00022989"/>
    </source>
</evidence>
<dbReference type="AlphaFoldDB" id="A0A1H8KP30"/>
<protein>
    <submittedName>
        <fullName evidence="6">HAMP domain-containing protein</fullName>
    </submittedName>
</protein>
<organism evidence="6 7">
    <name type="scientific">Actinacidiphila rubida</name>
    <dbReference type="NCBI Taxonomy" id="310780"/>
    <lineage>
        <taxon>Bacteria</taxon>
        <taxon>Bacillati</taxon>
        <taxon>Actinomycetota</taxon>
        <taxon>Actinomycetes</taxon>
        <taxon>Kitasatosporales</taxon>
        <taxon>Streptomycetaceae</taxon>
        <taxon>Actinacidiphila</taxon>
    </lineage>
</organism>
<evidence type="ECO:0000313" key="7">
    <source>
        <dbReference type="Proteomes" id="UP000181951"/>
    </source>
</evidence>
<evidence type="ECO:0000313" key="6">
    <source>
        <dbReference type="EMBL" id="SEN94366.1"/>
    </source>
</evidence>
<dbReference type="OrthoDB" id="3647180at2"/>
<dbReference type="CDD" id="cd06225">
    <property type="entry name" value="HAMP"/>
    <property type="match status" value="1"/>
</dbReference>
<dbReference type="RefSeq" id="WP_069466819.1">
    <property type="nucleotide sequence ID" value="NZ_FODD01000013.1"/>
</dbReference>
<evidence type="ECO:0000256" key="3">
    <source>
        <dbReference type="SAM" id="MobiDB-lite"/>
    </source>
</evidence>
<feature type="transmembrane region" description="Helical" evidence="4">
    <location>
        <begin position="678"/>
        <end position="700"/>
    </location>
</feature>
<feature type="region of interest" description="Disordered" evidence="3">
    <location>
        <begin position="377"/>
        <end position="400"/>
    </location>
</feature>
<proteinExistence type="predicted"/>
<gene>
    <name evidence="6" type="ORF">SAMN05216267_1013110</name>
</gene>
<dbReference type="GO" id="GO:0007165">
    <property type="term" value="P:signal transduction"/>
    <property type="evidence" value="ECO:0007669"/>
    <property type="project" value="InterPro"/>
</dbReference>
<name>A0A1H8KP30_9ACTN</name>
<feature type="transmembrane region" description="Helical" evidence="4">
    <location>
        <begin position="411"/>
        <end position="430"/>
    </location>
</feature>
<keyword evidence="1 4" id="KW-0812">Transmembrane</keyword>
<dbReference type="PROSITE" id="PS50885">
    <property type="entry name" value="HAMP"/>
    <property type="match status" value="1"/>
</dbReference>
<dbReference type="SUPFAM" id="SSF158472">
    <property type="entry name" value="HAMP domain-like"/>
    <property type="match status" value="1"/>
</dbReference>
<keyword evidence="2 4" id="KW-1133">Transmembrane helix</keyword>
<evidence type="ECO:0000256" key="4">
    <source>
        <dbReference type="SAM" id="Phobius"/>
    </source>
</evidence>
<feature type="transmembrane region" description="Helical" evidence="4">
    <location>
        <begin position="304"/>
        <end position="328"/>
    </location>
</feature>
<evidence type="ECO:0000259" key="5">
    <source>
        <dbReference type="PROSITE" id="PS50885"/>
    </source>
</evidence>
<reference evidence="6 7" key="1">
    <citation type="submission" date="2016-10" db="EMBL/GenBank/DDBJ databases">
        <authorList>
            <person name="de Groot N.N."/>
        </authorList>
    </citation>
    <scope>NUCLEOTIDE SEQUENCE [LARGE SCALE GENOMIC DNA]</scope>
    <source>
        <strain evidence="6 7">CGMCC 4.2026</strain>
    </source>
</reference>
<dbReference type="InterPro" id="IPR003660">
    <property type="entry name" value="HAMP_dom"/>
</dbReference>
<dbReference type="STRING" id="310780.SAMN05216267_1013110"/>
<evidence type="ECO:0000256" key="1">
    <source>
        <dbReference type="ARBA" id="ARBA00022692"/>
    </source>
</evidence>
<keyword evidence="4" id="KW-0472">Membrane</keyword>
<accession>A0A1H8KP30</accession>
<dbReference type="PANTHER" id="PTHR32089:SF112">
    <property type="entry name" value="LYSOZYME-LIKE PROTEIN-RELATED"/>
    <property type="match status" value="1"/>
</dbReference>
<dbReference type="SMART" id="SM00304">
    <property type="entry name" value="HAMP"/>
    <property type="match status" value="2"/>
</dbReference>